<evidence type="ECO:0000313" key="15">
    <source>
        <dbReference type="Proteomes" id="UP000241639"/>
    </source>
</evidence>
<comment type="similarity">
    <text evidence="12">Belongs to the SecD/SecF family. SecF subfamily.</text>
</comment>
<keyword evidence="4 12" id="KW-0812">Transmembrane</keyword>
<dbReference type="InterPro" id="IPR005665">
    <property type="entry name" value="SecF_bac"/>
</dbReference>
<evidence type="ECO:0000256" key="5">
    <source>
        <dbReference type="ARBA" id="ARBA00022927"/>
    </source>
</evidence>
<proteinExistence type="inferred from homology"/>
<comment type="similarity">
    <text evidence="10">In the C-terminal section; belongs to the SecD/SecF family. SecF subfamily.</text>
</comment>
<dbReference type="Proteomes" id="UP000241639">
    <property type="component" value="Unassembled WGS sequence"/>
</dbReference>
<evidence type="ECO:0000256" key="1">
    <source>
        <dbReference type="ARBA" id="ARBA00004651"/>
    </source>
</evidence>
<comment type="caution">
    <text evidence="14">The sequence shown here is derived from an EMBL/GenBank/DDBJ whole genome shotgun (WGS) entry which is preliminary data.</text>
</comment>
<dbReference type="GO" id="GO:0043952">
    <property type="term" value="P:protein transport by the Sec complex"/>
    <property type="evidence" value="ECO:0007669"/>
    <property type="project" value="UniProtKB-UniRule"/>
</dbReference>
<dbReference type="GO" id="GO:0065002">
    <property type="term" value="P:intracellular protein transmembrane transport"/>
    <property type="evidence" value="ECO:0007669"/>
    <property type="project" value="UniProtKB-UniRule"/>
</dbReference>
<dbReference type="PANTHER" id="PTHR30081">
    <property type="entry name" value="PROTEIN-EXPORT MEMBRANE PROTEIN SEC"/>
    <property type="match status" value="1"/>
</dbReference>
<dbReference type="InterPro" id="IPR022813">
    <property type="entry name" value="SecD/SecF_arch_bac"/>
</dbReference>
<comment type="subunit">
    <text evidence="12">Forms a complex with SecD. Part of the essential Sec protein translocation apparatus which comprises SecA, SecYEG and auxiliary proteins SecDF. Other proteins may also be involved.</text>
</comment>
<dbReference type="EMBL" id="PZZP01000001">
    <property type="protein sequence ID" value="PTM58333.1"/>
    <property type="molecule type" value="Genomic_DNA"/>
</dbReference>
<dbReference type="PRINTS" id="PR01755">
    <property type="entry name" value="SECFTRNLCASE"/>
</dbReference>
<protein>
    <recommendedName>
        <fullName evidence="12">Protein-export membrane protein SecF</fullName>
    </recommendedName>
</protein>
<evidence type="ECO:0000256" key="4">
    <source>
        <dbReference type="ARBA" id="ARBA00022692"/>
    </source>
</evidence>
<dbReference type="FunFam" id="1.20.1640.10:FF:000024">
    <property type="entry name" value="Multifunctional fusion protein"/>
    <property type="match status" value="1"/>
</dbReference>
<comment type="similarity">
    <text evidence="11">In the N-terminal section; belongs to the SecD/SecF family. SecD subfamily.</text>
</comment>
<evidence type="ECO:0000256" key="7">
    <source>
        <dbReference type="ARBA" id="ARBA00023010"/>
    </source>
</evidence>
<dbReference type="GO" id="GO:0005886">
    <property type="term" value="C:plasma membrane"/>
    <property type="evidence" value="ECO:0007669"/>
    <property type="project" value="UniProtKB-SubCell"/>
</dbReference>
<dbReference type="RefSeq" id="WP_245891061.1">
    <property type="nucleotide sequence ID" value="NZ_PZZP01000001.1"/>
</dbReference>
<dbReference type="InterPro" id="IPR055344">
    <property type="entry name" value="SecD_SecF_C_bact"/>
</dbReference>
<comment type="subcellular location">
    <subcellularLocation>
        <location evidence="1 12">Cell membrane</location>
        <topology evidence="1 12">Multi-pass membrane protein</topology>
    </subcellularLocation>
</comment>
<keyword evidence="6 12" id="KW-1133">Transmembrane helix</keyword>
<feature type="transmembrane region" description="Helical" evidence="12">
    <location>
        <begin position="153"/>
        <end position="175"/>
    </location>
</feature>
<dbReference type="HAMAP" id="MF_01464_B">
    <property type="entry name" value="SecF_B"/>
    <property type="match status" value="1"/>
</dbReference>
<evidence type="ECO:0000313" key="14">
    <source>
        <dbReference type="EMBL" id="PTM58333.1"/>
    </source>
</evidence>
<feature type="transmembrane region" description="Helical" evidence="12">
    <location>
        <begin position="181"/>
        <end position="202"/>
    </location>
</feature>
<keyword evidence="5 12" id="KW-0653">Protein transport</keyword>
<feature type="transmembrane region" description="Helical" evidence="12">
    <location>
        <begin position="236"/>
        <end position="253"/>
    </location>
</feature>
<evidence type="ECO:0000256" key="2">
    <source>
        <dbReference type="ARBA" id="ARBA00022448"/>
    </source>
</evidence>
<evidence type="ECO:0000259" key="13">
    <source>
        <dbReference type="Pfam" id="PF02355"/>
    </source>
</evidence>
<sequence>MNFKFDFVGKRKLFFILSATILLIGIASLLLQGLNLGVDFVSGSRVDINIGPDFDMEKGKAALEELGYDNPNIRKAGNQRELLVFRTDESLDREKVNAIRDQFQKEFGKQVAVNEQTVDPIVGRELARNALISVLIASVGIILYVTLRFEYRFAMAAVAALFHDALFVIGMFSLFQWEVDLVFVAAVLTIVGYSVNDTIVIFDRIRENFEADKPKRWEELVETVNRSLRETLVRSLNTGLTVIFAAVALLVFGGESIRFFSLALVLGLIAGIYSSIFIASQIWITWKWKSMEREKRKASTVTE</sequence>
<keyword evidence="15" id="KW-1185">Reference proteome</keyword>
<evidence type="ECO:0000256" key="10">
    <source>
        <dbReference type="ARBA" id="ARBA00060856"/>
    </source>
</evidence>
<gene>
    <name evidence="12" type="primary">secF</name>
    <name evidence="14" type="ORF">C8J48_0914</name>
</gene>
<dbReference type="SUPFAM" id="SSF82866">
    <property type="entry name" value="Multidrug efflux transporter AcrB transmembrane domain"/>
    <property type="match status" value="1"/>
</dbReference>
<dbReference type="InterPro" id="IPR048634">
    <property type="entry name" value="SecD_SecF_C"/>
</dbReference>
<dbReference type="GO" id="GO:0006605">
    <property type="term" value="P:protein targeting"/>
    <property type="evidence" value="ECO:0007669"/>
    <property type="project" value="UniProtKB-UniRule"/>
</dbReference>
<reference evidence="14 15" key="1">
    <citation type="submission" date="2018-04" db="EMBL/GenBank/DDBJ databases">
        <title>Genomic Encyclopedia of Archaeal and Bacterial Type Strains, Phase II (KMG-II): from individual species to whole genera.</title>
        <authorList>
            <person name="Goeker M."/>
        </authorList>
    </citation>
    <scope>NUCLEOTIDE SEQUENCE [LARGE SCALE GENOMIC DNA]</scope>
    <source>
        <strain evidence="14 15">DSM 45169</strain>
    </source>
</reference>
<accession>A0A2T4Z8W2</accession>
<dbReference type="AlphaFoldDB" id="A0A2T4Z8W2"/>
<comment type="function">
    <text evidence="9 12">Part of the Sec protein translocase complex. Interacts with the SecYEG preprotein conducting channel. SecDF uses the proton motive force (PMF) to complete protein translocation after the ATP-dependent function of SecA.</text>
</comment>
<dbReference type="Gene3D" id="1.20.1640.10">
    <property type="entry name" value="Multidrug efflux transporter AcrB transmembrane domain"/>
    <property type="match status" value="1"/>
</dbReference>
<evidence type="ECO:0000256" key="8">
    <source>
        <dbReference type="ARBA" id="ARBA00023136"/>
    </source>
</evidence>
<feature type="transmembrane region" description="Helical" evidence="12">
    <location>
        <begin position="126"/>
        <end position="146"/>
    </location>
</feature>
<dbReference type="InterPro" id="IPR022646">
    <property type="entry name" value="SecD/SecF_CS"/>
</dbReference>
<feature type="transmembrane region" description="Helical" evidence="12">
    <location>
        <begin position="259"/>
        <end position="286"/>
    </location>
</feature>
<dbReference type="NCBIfam" id="TIGR00916">
    <property type="entry name" value="2A0604s01"/>
    <property type="match status" value="1"/>
</dbReference>
<dbReference type="Pfam" id="PF02355">
    <property type="entry name" value="SecD_SecF_C"/>
    <property type="match status" value="1"/>
</dbReference>
<dbReference type="Pfam" id="PF07549">
    <property type="entry name" value="Sec_GG"/>
    <property type="match status" value="1"/>
</dbReference>
<name>A0A2T4Z8W2_9BACL</name>
<keyword evidence="3 12" id="KW-1003">Cell membrane</keyword>
<dbReference type="NCBIfam" id="TIGR00966">
    <property type="entry name" value="transloc_SecF"/>
    <property type="match status" value="1"/>
</dbReference>
<keyword evidence="7 12" id="KW-0811">Translocation</keyword>
<organism evidence="14 15">
    <name type="scientific">Desmospora activa DSM 45169</name>
    <dbReference type="NCBI Taxonomy" id="1121389"/>
    <lineage>
        <taxon>Bacteria</taxon>
        <taxon>Bacillati</taxon>
        <taxon>Bacillota</taxon>
        <taxon>Bacilli</taxon>
        <taxon>Bacillales</taxon>
        <taxon>Thermoactinomycetaceae</taxon>
        <taxon>Desmospora</taxon>
    </lineage>
</organism>
<evidence type="ECO:0000256" key="3">
    <source>
        <dbReference type="ARBA" id="ARBA00022475"/>
    </source>
</evidence>
<dbReference type="GO" id="GO:0015450">
    <property type="term" value="F:protein-transporting ATPase activity"/>
    <property type="evidence" value="ECO:0007669"/>
    <property type="project" value="InterPro"/>
</dbReference>
<evidence type="ECO:0000256" key="9">
    <source>
        <dbReference type="ARBA" id="ARBA00059018"/>
    </source>
</evidence>
<keyword evidence="8 12" id="KW-0472">Membrane</keyword>
<dbReference type="InterPro" id="IPR022645">
    <property type="entry name" value="SecD/SecF_bac"/>
</dbReference>
<evidence type="ECO:0000256" key="6">
    <source>
        <dbReference type="ARBA" id="ARBA00022989"/>
    </source>
</evidence>
<dbReference type="PANTHER" id="PTHR30081:SF8">
    <property type="entry name" value="PROTEIN TRANSLOCASE SUBUNIT SECF"/>
    <property type="match status" value="1"/>
</dbReference>
<evidence type="ECO:0000256" key="11">
    <source>
        <dbReference type="ARBA" id="ARBA00061053"/>
    </source>
</evidence>
<feature type="domain" description="Protein export membrane protein SecD/SecF C-terminal" evidence="13">
    <location>
        <begin position="105"/>
        <end position="287"/>
    </location>
</feature>
<keyword evidence="2 12" id="KW-0813">Transport</keyword>
<feature type="transmembrane region" description="Helical" evidence="12">
    <location>
        <begin position="12"/>
        <end position="31"/>
    </location>
</feature>
<evidence type="ECO:0000256" key="12">
    <source>
        <dbReference type="HAMAP-Rule" id="MF_01464"/>
    </source>
</evidence>